<reference evidence="2 3" key="1">
    <citation type="submission" date="2021-04" db="EMBL/GenBank/DDBJ databases">
        <authorList>
            <person name="Pira H."/>
            <person name="Risdian C."/>
            <person name="Wink J."/>
        </authorList>
    </citation>
    <scope>NUCLEOTIDE SEQUENCE [LARGE SCALE GENOMIC DNA]</scope>
    <source>
        <strain evidence="2 3">WHA3</strain>
    </source>
</reference>
<dbReference type="GO" id="GO:0016757">
    <property type="term" value="F:glycosyltransferase activity"/>
    <property type="evidence" value="ECO:0007669"/>
    <property type="project" value="UniProtKB-KW"/>
</dbReference>
<dbReference type="InterPro" id="IPR001173">
    <property type="entry name" value="Glyco_trans_2-like"/>
</dbReference>
<name>A0ABS6SGP7_9SPHN</name>
<accession>A0ABS6SGP7</accession>
<dbReference type="RefSeq" id="WP_218446420.1">
    <property type="nucleotide sequence ID" value="NZ_JAGSPA010000004.1"/>
</dbReference>
<dbReference type="Pfam" id="PF00535">
    <property type="entry name" value="Glycos_transf_2"/>
    <property type="match status" value="1"/>
</dbReference>
<evidence type="ECO:0000313" key="3">
    <source>
        <dbReference type="Proteomes" id="UP000722336"/>
    </source>
</evidence>
<proteinExistence type="predicted"/>
<organism evidence="2 3">
    <name type="scientific">Pacificimonas pallii</name>
    <dbReference type="NCBI Taxonomy" id="2827236"/>
    <lineage>
        <taxon>Bacteria</taxon>
        <taxon>Pseudomonadati</taxon>
        <taxon>Pseudomonadota</taxon>
        <taxon>Alphaproteobacteria</taxon>
        <taxon>Sphingomonadales</taxon>
        <taxon>Sphingosinicellaceae</taxon>
        <taxon>Pacificimonas</taxon>
    </lineage>
</organism>
<keyword evidence="3" id="KW-1185">Reference proteome</keyword>
<feature type="domain" description="Glycosyltransferase 2-like" evidence="1">
    <location>
        <begin position="9"/>
        <end position="159"/>
    </location>
</feature>
<dbReference type="Proteomes" id="UP000722336">
    <property type="component" value="Unassembled WGS sequence"/>
</dbReference>
<protein>
    <submittedName>
        <fullName evidence="2">Glycosyltransferase</fullName>
        <ecNumber evidence="2">2.4.-.-</ecNumber>
    </submittedName>
</protein>
<gene>
    <name evidence="2" type="ORF">KCG44_12370</name>
</gene>
<evidence type="ECO:0000259" key="1">
    <source>
        <dbReference type="Pfam" id="PF00535"/>
    </source>
</evidence>
<dbReference type="EC" id="2.4.-.-" evidence="2"/>
<evidence type="ECO:0000313" key="2">
    <source>
        <dbReference type="EMBL" id="MBV7257579.1"/>
    </source>
</evidence>
<keyword evidence="2" id="KW-0808">Transferase</keyword>
<sequence>MSVYRNDTKNAFAAAVRSVVEQEGVERDIRIYLAIDGPLNEAVSQWIFENEDHFYVVSRSARNIGLAKSLNRLIGMLGNENYVFRMDSDDLCLANRFSLQIDFLDGRPDVDILGGAIIEHDVDSGALRLCHYPLTHSDIVKKMVRLCPFAHPTVVFRRKVLTSGGGYPEMMATQDLAMWFACLQNGARFANLPAPLVIMDVSRAFLGRRSLKKGWHEFGIYLNGILDTRGYSWTIIYPLVRLVVRSAPVWVRRLVYRSSFRRPQTTLGDKTQLALEARDILGKRQQNV</sequence>
<comment type="caution">
    <text evidence="2">The sequence shown here is derived from an EMBL/GenBank/DDBJ whole genome shotgun (WGS) entry which is preliminary data.</text>
</comment>
<dbReference type="EMBL" id="JAGSPA010000004">
    <property type="protein sequence ID" value="MBV7257579.1"/>
    <property type="molecule type" value="Genomic_DNA"/>
</dbReference>
<keyword evidence="2" id="KW-0328">Glycosyltransferase</keyword>